<keyword evidence="3" id="KW-1185">Reference proteome</keyword>
<organism evidence="2 3">
    <name type="scientific">Durusdinium trenchii</name>
    <dbReference type="NCBI Taxonomy" id="1381693"/>
    <lineage>
        <taxon>Eukaryota</taxon>
        <taxon>Sar</taxon>
        <taxon>Alveolata</taxon>
        <taxon>Dinophyceae</taxon>
        <taxon>Suessiales</taxon>
        <taxon>Symbiodiniaceae</taxon>
        <taxon>Durusdinium</taxon>
    </lineage>
</organism>
<feature type="non-terminal residue" evidence="2">
    <location>
        <position position="1"/>
    </location>
</feature>
<proteinExistence type="predicted"/>
<reference evidence="2 3" key="1">
    <citation type="submission" date="2024-02" db="EMBL/GenBank/DDBJ databases">
        <authorList>
            <person name="Chen Y."/>
            <person name="Shah S."/>
            <person name="Dougan E. K."/>
            <person name="Thang M."/>
            <person name="Chan C."/>
        </authorList>
    </citation>
    <scope>NUCLEOTIDE SEQUENCE [LARGE SCALE GENOMIC DNA]</scope>
</reference>
<comment type="caution">
    <text evidence="2">The sequence shown here is derived from an EMBL/GenBank/DDBJ whole genome shotgun (WGS) entry which is preliminary data.</text>
</comment>
<evidence type="ECO:0000256" key="1">
    <source>
        <dbReference type="SAM" id="MobiDB-lite"/>
    </source>
</evidence>
<gene>
    <name evidence="2" type="ORF">CCMP2556_LOCUS54657</name>
</gene>
<protein>
    <submittedName>
        <fullName evidence="2">Uncharacterized protein</fullName>
    </submittedName>
</protein>
<accession>A0ABP0SYI0</accession>
<dbReference type="EMBL" id="CAXAMN010028639">
    <property type="protein sequence ID" value="CAK9117299.1"/>
    <property type="molecule type" value="Genomic_DNA"/>
</dbReference>
<name>A0ABP0SYI0_9DINO</name>
<evidence type="ECO:0000313" key="2">
    <source>
        <dbReference type="EMBL" id="CAK9117299.1"/>
    </source>
</evidence>
<feature type="compositionally biased region" description="Basic residues" evidence="1">
    <location>
        <begin position="1"/>
        <end position="12"/>
    </location>
</feature>
<dbReference type="Proteomes" id="UP001642484">
    <property type="component" value="Unassembled WGS sequence"/>
</dbReference>
<feature type="region of interest" description="Disordered" evidence="1">
    <location>
        <begin position="1"/>
        <end position="41"/>
    </location>
</feature>
<sequence length="175" mass="19068">MVGSRARSRSRSRSAAEFSDGVDEVGSRSRRSRSRSEAEFSDDVEKTPQCIAWLDTWRQKIPAFASALDRFAAGLRRQLVVGTGCSGTGAPSHALDQLLPGRFVEVIASERHAPTREFFLANNWVEHCWSDIQGPRIGGFCATHGQHCDGVPPAGDAAHVALDLFVCGRVQIVFS</sequence>
<evidence type="ECO:0000313" key="3">
    <source>
        <dbReference type="Proteomes" id="UP001642484"/>
    </source>
</evidence>